<feature type="transmembrane region" description="Helical" evidence="5">
    <location>
        <begin position="148"/>
        <end position="166"/>
    </location>
</feature>
<dbReference type="PANTHER" id="PTHR22950">
    <property type="entry name" value="AMINO ACID TRANSPORTER"/>
    <property type="match status" value="1"/>
</dbReference>
<feature type="non-terminal residue" evidence="7">
    <location>
        <position position="199"/>
    </location>
</feature>
<accession>A0A6A4ZM14</accession>
<comment type="caution">
    <text evidence="7">The sequence shown here is derived from an EMBL/GenBank/DDBJ whole genome shotgun (WGS) entry which is preliminary data.</text>
</comment>
<evidence type="ECO:0000256" key="2">
    <source>
        <dbReference type="ARBA" id="ARBA00022692"/>
    </source>
</evidence>
<protein>
    <recommendedName>
        <fullName evidence="6">Amino acid transporter transmembrane domain-containing protein</fullName>
    </recommendedName>
</protein>
<keyword evidence="4 5" id="KW-0472">Membrane</keyword>
<evidence type="ECO:0000256" key="4">
    <source>
        <dbReference type="ARBA" id="ARBA00023136"/>
    </source>
</evidence>
<name>A0A6A4ZM14_9STRA</name>
<dbReference type="AlphaFoldDB" id="A0A6A4ZM14"/>
<feature type="domain" description="Amino acid transporter transmembrane" evidence="6">
    <location>
        <begin position="2"/>
        <end position="198"/>
    </location>
</feature>
<dbReference type="Pfam" id="PF01490">
    <property type="entry name" value="Aa_trans"/>
    <property type="match status" value="1"/>
</dbReference>
<dbReference type="EMBL" id="VJMH01000987">
    <property type="protein sequence ID" value="KAF0713601.1"/>
    <property type="molecule type" value="Genomic_DNA"/>
</dbReference>
<reference evidence="7" key="1">
    <citation type="submission" date="2019-06" db="EMBL/GenBank/DDBJ databases">
        <title>Genomics analysis of Aphanomyces spp. identifies a new class of oomycete effector associated with host adaptation.</title>
        <authorList>
            <person name="Gaulin E."/>
        </authorList>
    </citation>
    <scope>NUCLEOTIDE SEQUENCE</scope>
    <source>
        <strain evidence="7">CBS 578.67</strain>
    </source>
</reference>
<dbReference type="InterPro" id="IPR013057">
    <property type="entry name" value="AA_transpt_TM"/>
</dbReference>
<evidence type="ECO:0000313" key="7">
    <source>
        <dbReference type="EMBL" id="KAF0713601.1"/>
    </source>
</evidence>
<evidence type="ECO:0000256" key="3">
    <source>
        <dbReference type="ARBA" id="ARBA00022989"/>
    </source>
</evidence>
<feature type="transmembrane region" description="Helical" evidence="5">
    <location>
        <begin position="172"/>
        <end position="194"/>
    </location>
</feature>
<gene>
    <name evidence="7" type="ORF">As57867_004269</name>
</gene>
<dbReference type="PANTHER" id="PTHR22950:SF349">
    <property type="entry name" value="AMINO ACID TRANSPORTER TRANSMEMBRANE DOMAIN-CONTAINING PROTEIN"/>
    <property type="match status" value="1"/>
</dbReference>
<comment type="subcellular location">
    <subcellularLocation>
        <location evidence="1">Membrane</location>
        <topology evidence="1">Multi-pass membrane protein</topology>
    </subcellularLocation>
</comment>
<evidence type="ECO:0000256" key="1">
    <source>
        <dbReference type="ARBA" id="ARBA00004141"/>
    </source>
</evidence>
<proteinExistence type="predicted"/>
<keyword evidence="2 5" id="KW-0812">Transmembrane</keyword>
<organism evidence="7">
    <name type="scientific">Aphanomyces stellatus</name>
    <dbReference type="NCBI Taxonomy" id="120398"/>
    <lineage>
        <taxon>Eukaryota</taxon>
        <taxon>Sar</taxon>
        <taxon>Stramenopiles</taxon>
        <taxon>Oomycota</taxon>
        <taxon>Saprolegniomycetes</taxon>
        <taxon>Saprolegniales</taxon>
        <taxon>Verrucalvaceae</taxon>
        <taxon>Aphanomyces</taxon>
    </lineage>
</organism>
<dbReference type="GO" id="GO:0015179">
    <property type="term" value="F:L-amino acid transmembrane transporter activity"/>
    <property type="evidence" value="ECO:0007669"/>
    <property type="project" value="TreeGrafter"/>
</dbReference>
<evidence type="ECO:0000256" key="5">
    <source>
        <dbReference type="SAM" id="Phobius"/>
    </source>
</evidence>
<evidence type="ECO:0000259" key="6">
    <source>
        <dbReference type="Pfam" id="PF01490"/>
    </source>
</evidence>
<feature type="transmembrane region" description="Helical" evidence="5">
    <location>
        <begin position="58"/>
        <end position="86"/>
    </location>
</feature>
<keyword evidence="3 5" id="KW-1133">Transmembrane helix</keyword>
<dbReference type="PROSITE" id="PS51257">
    <property type="entry name" value="PROKAR_LIPOPROTEIN"/>
    <property type="match status" value="1"/>
</dbReference>
<sequence length="199" mass="21556">MDPSRMPRIIYVTMGFISVCFLAVAVTGVSVVGCQIPGNLLFSVAGAPTKLGFTANRGGVILAMLFMQLHVTIAFAVIMMPAFYILERLVFGLHKHAFEEVVPEIEAAYEAVETPGKVPDALNKVDGVDHHDLDSATYRQPGVYPKVAALRVLVVALAVVVAVVWKDHLLDLLDFTGASCIALCCMIMPIVFYLKQFGS</sequence>
<dbReference type="OrthoDB" id="40134at2759"/>
<dbReference type="GO" id="GO:0005774">
    <property type="term" value="C:vacuolar membrane"/>
    <property type="evidence" value="ECO:0007669"/>
    <property type="project" value="TreeGrafter"/>
</dbReference>